<name>A0A7Y9UVR3_9ACTN</name>
<evidence type="ECO:0000313" key="3">
    <source>
        <dbReference type="EMBL" id="NYG58545.1"/>
    </source>
</evidence>
<dbReference type="InterPro" id="IPR024983">
    <property type="entry name" value="CHAT_dom"/>
</dbReference>
<dbReference type="Proteomes" id="UP000540656">
    <property type="component" value="Unassembled WGS sequence"/>
</dbReference>
<protein>
    <submittedName>
        <fullName evidence="3">Tetratricopeptide (TPR) repeat protein</fullName>
    </submittedName>
</protein>
<evidence type="ECO:0000313" key="4">
    <source>
        <dbReference type="Proteomes" id="UP000540656"/>
    </source>
</evidence>
<feature type="compositionally biased region" description="Basic and acidic residues" evidence="1">
    <location>
        <begin position="1"/>
        <end position="14"/>
    </location>
</feature>
<dbReference type="PANTHER" id="PTHR10098:SF108">
    <property type="entry name" value="TETRATRICOPEPTIDE REPEAT PROTEIN 28"/>
    <property type="match status" value="1"/>
</dbReference>
<dbReference type="Pfam" id="PF12770">
    <property type="entry name" value="CHAT"/>
    <property type="match status" value="1"/>
</dbReference>
<organism evidence="3 4">
    <name type="scientific">Nocardioides daedukensis</name>
    <dbReference type="NCBI Taxonomy" id="634462"/>
    <lineage>
        <taxon>Bacteria</taxon>
        <taxon>Bacillati</taxon>
        <taxon>Actinomycetota</taxon>
        <taxon>Actinomycetes</taxon>
        <taxon>Propionibacteriales</taxon>
        <taxon>Nocardioidaceae</taxon>
        <taxon>Nocardioides</taxon>
    </lineage>
</organism>
<reference evidence="3 4" key="1">
    <citation type="submission" date="2020-07" db="EMBL/GenBank/DDBJ databases">
        <title>Sequencing the genomes of 1000 actinobacteria strains.</title>
        <authorList>
            <person name="Klenk H.-P."/>
        </authorList>
    </citation>
    <scope>NUCLEOTIDE SEQUENCE [LARGE SCALE GENOMIC DNA]</scope>
    <source>
        <strain evidence="3 4">DSM 23819</strain>
    </source>
</reference>
<accession>A0A7Y9UVR3</accession>
<dbReference type="PANTHER" id="PTHR10098">
    <property type="entry name" value="RAPSYN-RELATED"/>
    <property type="match status" value="1"/>
</dbReference>
<feature type="region of interest" description="Disordered" evidence="1">
    <location>
        <begin position="1"/>
        <end position="21"/>
    </location>
</feature>
<dbReference type="InterPro" id="IPR011990">
    <property type="entry name" value="TPR-like_helical_dom_sf"/>
</dbReference>
<gene>
    <name evidence="3" type="ORF">BJ980_001468</name>
</gene>
<comment type="caution">
    <text evidence="3">The sequence shown here is derived from an EMBL/GenBank/DDBJ whole genome shotgun (WGS) entry which is preliminary data.</text>
</comment>
<evidence type="ECO:0000259" key="2">
    <source>
        <dbReference type="Pfam" id="PF12770"/>
    </source>
</evidence>
<dbReference type="Gene3D" id="1.25.40.10">
    <property type="entry name" value="Tetratricopeptide repeat domain"/>
    <property type="match status" value="1"/>
</dbReference>
<keyword evidence="4" id="KW-1185">Reference proteome</keyword>
<dbReference type="RefSeq" id="WP_179501697.1">
    <property type="nucleotide sequence ID" value="NZ_JACCAA010000001.1"/>
</dbReference>
<proteinExistence type="predicted"/>
<dbReference type="SUPFAM" id="SSF48452">
    <property type="entry name" value="TPR-like"/>
    <property type="match status" value="2"/>
</dbReference>
<feature type="domain" description="CHAT" evidence="2">
    <location>
        <begin position="646"/>
        <end position="899"/>
    </location>
</feature>
<sequence length="900" mass="96178">MTERQKRADARADDASSVPEVEQGINEAARLASRDPGQALVLLGTILTPALRLTNPGASGRAWLVRAEALLESGAHQAAMAAARSAHRDLLVAGLTNEVPRTYLLRATVLHHLGDHRGALHLANGLVDPAATLDGMLGPVSPNPETRAGAHLLVANSLTRLGDSTGALQHHDLAWDRFSALDNEEMQARTERDRGTTYLRLGMSRRALADLTHATGRLRELGADLHAYRSAVPKSEALLQLGRPALAIQVLLEADDYFSGLETRVDLARVKLALGNALLHAGFCHDARSEARQAVELLFEEDLVDLLGQAHLVAGLSSLPLKDLAGARQELASAERMLHDSQGQHDRAMVWLAQGWLALREQDLPRAARLADAVLGMPGLTSGQLLASAHLIGACASGRWVPSAQAHMTEVDRLISETPDHSLQVSRQLVAAALHLGSGTLDEAHSILREVLDAGPDSLGNGTRMAPLIRTSDVIDLMIQVLLADGTHASVSEAWQWAAVGRVMSLDTLDAETIDPREREKVLTELSIALDGLDHPHDDFDPNSVETAQRVARRTLRKRLVRSGHGPWAAGQPLPGVPEGPLVHFHMLQGDVIAFVIREGQVHARRLAGAVALSCRALRQWSVECSRMAHVGRHAGESLTGGPGLEALHQLSEYLIHPIDELLQDLDSRPVVLVGDGHLSSVPFEALEVDGEPLARRYRLAFTHDPTQPDPGPPSLDPVLVLAVPDDEAPRIEAEAAAVAGVHPDATAVVGPGATTEVLASLGGSHGLIHIACHGMSAPDHPFRSALRLADRWLTSTEVFELQLSDSVVVLNACASGRGWETATEAGGLVWAFLAAGCRGVVATLWPVDDDTALEFARLFHGHVAAGSSPAAAVEAACLSIAHDRPHPWHWAAFRYVAGS</sequence>
<evidence type="ECO:0000256" key="1">
    <source>
        <dbReference type="SAM" id="MobiDB-lite"/>
    </source>
</evidence>
<dbReference type="AlphaFoldDB" id="A0A7Y9UVR3"/>
<dbReference type="EMBL" id="JACCAA010000001">
    <property type="protein sequence ID" value="NYG58545.1"/>
    <property type="molecule type" value="Genomic_DNA"/>
</dbReference>